<dbReference type="EMBL" id="BMAO01035804">
    <property type="protein sequence ID" value="GFR06087.1"/>
    <property type="molecule type" value="Genomic_DNA"/>
</dbReference>
<reference evidence="1" key="1">
    <citation type="submission" date="2020-07" db="EMBL/GenBank/DDBJ databases">
        <title>Multicomponent nature underlies the extraordinary mechanical properties of spider dragline silk.</title>
        <authorList>
            <person name="Kono N."/>
            <person name="Nakamura H."/>
            <person name="Mori M."/>
            <person name="Yoshida Y."/>
            <person name="Ohtoshi R."/>
            <person name="Malay A.D."/>
            <person name="Moran D.A.P."/>
            <person name="Tomita M."/>
            <person name="Numata K."/>
            <person name="Arakawa K."/>
        </authorList>
    </citation>
    <scope>NUCLEOTIDE SEQUENCE</scope>
</reference>
<evidence type="ECO:0000313" key="1">
    <source>
        <dbReference type="EMBL" id="GFR06087.1"/>
    </source>
</evidence>
<name>A0A8X6LF17_TRICU</name>
<comment type="caution">
    <text evidence="1">The sequence shown here is derived from an EMBL/GenBank/DDBJ whole genome shotgun (WGS) entry which is preliminary data.</text>
</comment>
<dbReference type="Proteomes" id="UP000887116">
    <property type="component" value="Unassembled WGS sequence"/>
</dbReference>
<sequence length="79" mass="9088">MDLVPIVPDFLDKQAQLSTEDANETLLVTSIRWVVEAVIQELWRALNNIIPNVQISHIGEYVKIVCAILNSFHRARQQY</sequence>
<organism evidence="1 2">
    <name type="scientific">Trichonephila clavata</name>
    <name type="common">Joro spider</name>
    <name type="synonym">Nephila clavata</name>
    <dbReference type="NCBI Taxonomy" id="2740835"/>
    <lineage>
        <taxon>Eukaryota</taxon>
        <taxon>Metazoa</taxon>
        <taxon>Ecdysozoa</taxon>
        <taxon>Arthropoda</taxon>
        <taxon>Chelicerata</taxon>
        <taxon>Arachnida</taxon>
        <taxon>Araneae</taxon>
        <taxon>Araneomorphae</taxon>
        <taxon>Entelegynae</taxon>
        <taxon>Araneoidea</taxon>
        <taxon>Nephilidae</taxon>
        <taxon>Trichonephila</taxon>
    </lineage>
</organism>
<keyword evidence="2" id="KW-1185">Reference proteome</keyword>
<evidence type="ECO:0000313" key="2">
    <source>
        <dbReference type="Proteomes" id="UP000887116"/>
    </source>
</evidence>
<accession>A0A8X6LF17</accession>
<dbReference type="AlphaFoldDB" id="A0A8X6LF17"/>
<protein>
    <submittedName>
        <fullName evidence="1">DDE Tnp4 domain-containing protein</fullName>
    </submittedName>
</protein>
<proteinExistence type="predicted"/>
<dbReference type="OrthoDB" id="10049726at2759"/>
<gene>
    <name evidence="1" type="primary">EVAR_65370_1</name>
    <name evidence="1" type="ORF">TNCT_32071</name>
</gene>